<dbReference type="EMBL" id="MRUL01000007">
    <property type="protein sequence ID" value="OON39804.1"/>
    <property type="molecule type" value="Genomic_DNA"/>
</dbReference>
<dbReference type="GO" id="GO:0005829">
    <property type="term" value="C:cytosol"/>
    <property type="evidence" value="ECO:0007669"/>
    <property type="project" value="TreeGrafter"/>
</dbReference>
<evidence type="ECO:0000256" key="4">
    <source>
        <dbReference type="PIRSR" id="PIRSR001365-2"/>
    </source>
</evidence>
<sequence>MKAFNPKGIIATVVTPFNEAGEIAEDKLRTEVRFLLGASITAICACGTTGEGNTLSAEESARVCRIVVDEVAGKIPVIGGIIQNSTYQVIRYGKQLKEAGVTALQVTPVHYLWTPTDESTVEYYETIGREVGLPLIIYNVVPWALIRPEIVSKLADIPEVCGIKQSGGDIHKIADLVLNVSDRISVLAAVDDLHYPAFMLGAQGALAAIPTVTPYLSTALWDAVQSGDLKKAKALHETILPIWRAIDGPNQPATIKEALRLQGRDGGLPRKPVSPVTPEVSKRIAAALEKAGMLHKQQA</sequence>
<evidence type="ECO:0000256" key="1">
    <source>
        <dbReference type="ARBA" id="ARBA00023239"/>
    </source>
</evidence>
<dbReference type="Proteomes" id="UP000190667">
    <property type="component" value="Unassembled WGS sequence"/>
</dbReference>
<feature type="binding site" evidence="4">
    <location>
        <position position="49"/>
    </location>
    <ligand>
        <name>pyruvate</name>
        <dbReference type="ChEBI" id="CHEBI:15361"/>
    </ligand>
</feature>
<name>A0A1S8YL91_9GAMM</name>
<dbReference type="SUPFAM" id="SSF51569">
    <property type="entry name" value="Aldolase"/>
    <property type="match status" value="1"/>
</dbReference>
<protein>
    <submittedName>
        <fullName evidence="5">Dihydrodipicolinate synthase family protein</fullName>
    </submittedName>
</protein>
<dbReference type="InterPro" id="IPR002220">
    <property type="entry name" value="DapA-like"/>
</dbReference>
<dbReference type="RefSeq" id="WP_078002993.1">
    <property type="nucleotide sequence ID" value="NZ_MRUL01000007.1"/>
</dbReference>
<feature type="active site" description="Proton donor/acceptor" evidence="3">
    <location>
        <position position="138"/>
    </location>
</feature>
<dbReference type="OrthoDB" id="199953at2"/>
<dbReference type="STRING" id="1926881.BTJ39_12280"/>
<feature type="active site" description="Schiff-base intermediate with substrate" evidence="3">
    <location>
        <position position="164"/>
    </location>
</feature>
<dbReference type="Pfam" id="PF00701">
    <property type="entry name" value="DHDPS"/>
    <property type="match status" value="1"/>
</dbReference>
<dbReference type="CDD" id="cd00408">
    <property type="entry name" value="DHDPS-like"/>
    <property type="match status" value="1"/>
</dbReference>
<dbReference type="InterPro" id="IPR013785">
    <property type="entry name" value="Aldolase_TIM"/>
</dbReference>
<dbReference type="PRINTS" id="PR00146">
    <property type="entry name" value="DHPICSNTHASE"/>
</dbReference>
<dbReference type="SMART" id="SM01130">
    <property type="entry name" value="DHDPS"/>
    <property type="match status" value="1"/>
</dbReference>
<evidence type="ECO:0000313" key="6">
    <source>
        <dbReference type="Proteomes" id="UP000190667"/>
    </source>
</evidence>
<dbReference type="Gene3D" id="3.20.20.70">
    <property type="entry name" value="Aldolase class I"/>
    <property type="match status" value="1"/>
</dbReference>
<comment type="similarity">
    <text evidence="2">Belongs to the DapA family.</text>
</comment>
<gene>
    <name evidence="5" type="ORF">BTJ39_12280</name>
</gene>
<dbReference type="PANTHER" id="PTHR42849">
    <property type="entry name" value="N-ACETYLNEURAMINATE LYASE"/>
    <property type="match status" value="1"/>
</dbReference>
<dbReference type="PANTHER" id="PTHR42849:SF1">
    <property type="entry name" value="N-ACETYLNEURAMINATE LYASE"/>
    <property type="match status" value="1"/>
</dbReference>
<evidence type="ECO:0000256" key="3">
    <source>
        <dbReference type="PIRSR" id="PIRSR001365-1"/>
    </source>
</evidence>
<organism evidence="5 6">
    <name type="scientific">Izhakiella australiensis</name>
    <dbReference type="NCBI Taxonomy" id="1926881"/>
    <lineage>
        <taxon>Bacteria</taxon>
        <taxon>Pseudomonadati</taxon>
        <taxon>Pseudomonadota</taxon>
        <taxon>Gammaproteobacteria</taxon>
        <taxon>Enterobacterales</taxon>
        <taxon>Erwiniaceae</taxon>
        <taxon>Izhakiella</taxon>
    </lineage>
</organism>
<dbReference type="AlphaFoldDB" id="A0A1S8YL91"/>
<proteinExistence type="inferred from homology"/>
<dbReference type="GO" id="GO:0008747">
    <property type="term" value="F:N-acetylneuraminate lyase activity"/>
    <property type="evidence" value="ECO:0007669"/>
    <property type="project" value="TreeGrafter"/>
</dbReference>
<accession>A0A1S8YL91</accession>
<comment type="caution">
    <text evidence="5">The sequence shown here is derived from an EMBL/GenBank/DDBJ whole genome shotgun (WGS) entry which is preliminary data.</text>
</comment>
<keyword evidence="6" id="KW-1185">Reference proteome</keyword>
<evidence type="ECO:0000256" key="2">
    <source>
        <dbReference type="PIRNR" id="PIRNR001365"/>
    </source>
</evidence>
<evidence type="ECO:0000313" key="5">
    <source>
        <dbReference type="EMBL" id="OON39804.1"/>
    </source>
</evidence>
<reference evidence="5 6" key="1">
    <citation type="submission" date="2016-12" db="EMBL/GenBank/DDBJ databases">
        <title>Izhakiella australiana sp. nov. of genus Izhakiella isolated from Australian desert.</title>
        <authorList>
            <person name="Ji M."/>
        </authorList>
    </citation>
    <scope>NUCLEOTIDE SEQUENCE [LARGE SCALE GENOMIC DNA]</scope>
    <source>
        <strain evidence="5 6">D4N98</strain>
    </source>
</reference>
<keyword evidence="1 2" id="KW-0456">Lyase</keyword>
<dbReference type="GO" id="GO:0019262">
    <property type="term" value="P:N-acetylneuraminate catabolic process"/>
    <property type="evidence" value="ECO:0007669"/>
    <property type="project" value="TreeGrafter"/>
</dbReference>
<dbReference type="PIRSF" id="PIRSF001365">
    <property type="entry name" value="DHDPS"/>
    <property type="match status" value="1"/>
</dbReference>